<protein>
    <recommendedName>
        <fullName evidence="4">Transmembrane protein</fullName>
    </recommendedName>
</protein>
<sequence length="56" mass="6647">MVGILNLTFLNLIIYFQTDISIQKNIEVQQINREVKLRINQSTNELFGYFLSINRE</sequence>
<dbReference type="RefSeq" id="XP_012654293.1">
    <property type="nucleotide sequence ID" value="XM_012798839.1"/>
</dbReference>
<proteinExistence type="predicted"/>
<gene>
    <name evidence="2" type="ORF">TTHERM_000794369</name>
</gene>
<accession>W7X9U2</accession>
<keyword evidence="1" id="KW-0732">Signal</keyword>
<dbReference type="InParanoid" id="W7X9U2"/>
<keyword evidence="3" id="KW-1185">Reference proteome</keyword>
<dbReference type="EMBL" id="GG662609">
    <property type="protein sequence ID" value="EWS73173.1"/>
    <property type="molecule type" value="Genomic_DNA"/>
</dbReference>
<feature type="chain" id="PRO_5004903464" description="Transmembrane protein" evidence="1">
    <location>
        <begin position="19"/>
        <end position="56"/>
    </location>
</feature>
<evidence type="ECO:0000256" key="1">
    <source>
        <dbReference type="SAM" id="SignalP"/>
    </source>
</evidence>
<evidence type="ECO:0008006" key="4">
    <source>
        <dbReference type="Google" id="ProtNLM"/>
    </source>
</evidence>
<dbReference type="Proteomes" id="UP000009168">
    <property type="component" value="Unassembled WGS sequence"/>
</dbReference>
<evidence type="ECO:0000313" key="3">
    <source>
        <dbReference type="Proteomes" id="UP000009168"/>
    </source>
</evidence>
<organism evidence="2 3">
    <name type="scientific">Tetrahymena thermophila (strain SB210)</name>
    <dbReference type="NCBI Taxonomy" id="312017"/>
    <lineage>
        <taxon>Eukaryota</taxon>
        <taxon>Sar</taxon>
        <taxon>Alveolata</taxon>
        <taxon>Ciliophora</taxon>
        <taxon>Intramacronucleata</taxon>
        <taxon>Oligohymenophorea</taxon>
        <taxon>Hymenostomatida</taxon>
        <taxon>Tetrahymenina</taxon>
        <taxon>Tetrahymenidae</taxon>
        <taxon>Tetrahymena</taxon>
    </lineage>
</organism>
<reference evidence="3" key="1">
    <citation type="journal article" date="2006" name="PLoS Biol.">
        <title>Macronuclear genome sequence of the ciliate Tetrahymena thermophila, a model eukaryote.</title>
        <authorList>
            <person name="Eisen J.A."/>
            <person name="Coyne R.S."/>
            <person name="Wu M."/>
            <person name="Wu D."/>
            <person name="Thiagarajan M."/>
            <person name="Wortman J.R."/>
            <person name="Badger J.H."/>
            <person name="Ren Q."/>
            <person name="Amedeo P."/>
            <person name="Jones K.M."/>
            <person name="Tallon L.J."/>
            <person name="Delcher A.L."/>
            <person name="Salzberg S.L."/>
            <person name="Silva J.C."/>
            <person name="Haas B.J."/>
            <person name="Majoros W.H."/>
            <person name="Farzad M."/>
            <person name="Carlton J.M."/>
            <person name="Smith R.K. Jr."/>
            <person name="Garg J."/>
            <person name="Pearlman R.E."/>
            <person name="Karrer K.M."/>
            <person name="Sun L."/>
            <person name="Manning G."/>
            <person name="Elde N.C."/>
            <person name="Turkewitz A.P."/>
            <person name="Asai D.J."/>
            <person name="Wilkes D.E."/>
            <person name="Wang Y."/>
            <person name="Cai H."/>
            <person name="Collins K."/>
            <person name="Stewart B.A."/>
            <person name="Lee S.R."/>
            <person name="Wilamowska K."/>
            <person name="Weinberg Z."/>
            <person name="Ruzzo W.L."/>
            <person name="Wloga D."/>
            <person name="Gaertig J."/>
            <person name="Frankel J."/>
            <person name="Tsao C.-C."/>
            <person name="Gorovsky M.A."/>
            <person name="Keeling P.J."/>
            <person name="Waller R.F."/>
            <person name="Patron N.J."/>
            <person name="Cherry J.M."/>
            <person name="Stover N.A."/>
            <person name="Krieger C.J."/>
            <person name="del Toro C."/>
            <person name="Ryder H.F."/>
            <person name="Williamson S.C."/>
            <person name="Barbeau R.A."/>
            <person name="Hamilton E.P."/>
            <person name="Orias E."/>
        </authorList>
    </citation>
    <scope>NUCLEOTIDE SEQUENCE [LARGE SCALE GENOMIC DNA]</scope>
    <source>
        <strain evidence="3">SB210</strain>
    </source>
</reference>
<name>W7X9U2_TETTS</name>
<evidence type="ECO:0000313" key="2">
    <source>
        <dbReference type="EMBL" id="EWS73173.1"/>
    </source>
</evidence>
<dbReference type="AlphaFoldDB" id="W7X9U2"/>
<feature type="signal peptide" evidence="1">
    <location>
        <begin position="1"/>
        <end position="18"/>
    </location>
</feature>
<dbReference type="KEGG" id="tet:TTHERM_000794369"/>
<dbReference type="GeneID" id="24440706"/>